<dbReference type="AlphaFoldDB" id="A0A9W5T870"/>
<evidence type="ECO:0000313" key="1">
    <source>
        <dbReference type="EMBL" id="GFE52912.1"/>
    </source>
</evidence>
<dbReference type="GO" id="GO:0005769">
    <property type="term" value="C:early endosome"/>
    <property type="evidence" value="ECO:0007669"/>
    <property type="project" value="TreeGrafter"/>
</dbReference>
<dbReference type="EMBL" id="BLIY01000003">
    <property type="protein sequence ID" value="GFE52912.1"/>
    <property type="molecule type" value="Genomic_DNA"/>
</dbReference>
<evidence type="ECO:0008006" key="3">
    <source>
        <dbReference type="Google" id="ProtNLM"/>
    </source>
</evidence>
<organism evidence="1 2">
    <name type="scientific">Babesia ovis</name>
    <dbReference type="NCBI Taxonomy" id="5869"/>
    <lineage>
        <taxon>Eukaryota</taxon>
        <taxon>Sar</taxon>
        <taxon>Alveolata</taxon>
        <taxon>Apicomplexa</taxon>
        <taxon>Aconoidasida</taxon>
        <taxon>Piroplasmida</taxon>
        <taxon>Babesiidae</taxon>
        <taxon>Babesia</taxon>
    </lineage>
</organism>
<dbReference type="GO" id="GO:0005886">
    <property type="term" value="C:plasma membrane"/>
    <property type="evidence" value="ECO:0007669"/>
    <property type="project" value="TreeGrafter"/>
</dbReference>
<dbReference type="GO" id="GO:0000149">
    <property type="term" value="F:SNARE binding"/>
    <property type="evidence" value="ECO:0007669"/>
    <property type="project" value="TreeGrafter"/>
</dbReference>
<dbReference type="OrthoDB" id="411646at2759"/>
<sequence>MQHRFDEISANALMCVLQKSHNDLYRALFDQYAQQRLLLLPVAHILVNVHISREFIECHILRETEIPGHYLNLNGQVVEVTDRKVTTGFGFKNHIVANILRDDKVHDLQSGIKVCVIDDYLMHAEPTCKDIFVLDLNDVEAVVDRWCQDSPEYSQSLHDALERTKTTFVMVPGYEHEFCSILCSHVEKAVAAYLVDKDEELKCSKNSMCEVTLNFVLKHLHEHIMSHLKTTYEKQEDIVQTSILKLRKEMNLNSTLNLLDDKRQVNNYNLGPSCEALKMMAQTAWPQDKLKHLTTAIQFNKTDSRDESVSVFILTLVAGGLTDSIANYALLDMYAAAKFCRHKVPMQHLETFKGGLQFLLDQV</sequence>
<dbReference type="PANTHER" id="PTHR24170">
    <property type="entry name" value="ANKYRIN REPEAT DOMAIN-CONTAINING PROTEIN 27"/>
    <property type="match status" value="1"/>
</dbReference>
<gene>
    <name evidence="1" type="ORF">BaOVIS_003160</name>
</gene>
<evidence type="ECO:0000313" key="2">
    <source>
        <dbReference type="Proteomes" id="UP001057455"/>
    </source>
</evidence>
<reference evidence="1" key="1">
    <citation type="submission" date="2019-12" db="EMBL/GenBank/DDBJ databases">
        <title>Genome sequence of Babesia ovis.</title>
        <authorList>
            <person name="Yamagishi J."/>
            <person name="Sevinc F."/>
            <person name="Xuan X."/>
        </authorList>
    </citation>
    <scope>NUCLEOTIDE SEQUENCE</scope>
    <source>
        <strain evidence="1">Selcuk</strain>
    </source>
</reference>
<comment type="caution">
    <text evidence="1">The sequence shown here is derived from an EMBL/GenBank/DDBJ whole genome shotgun (WGS) entry which is preliminary data.</text>
</comment>
<dbReference type="SUPFAM" id="SSF109993">
    <property type="entry name" value="VPS9 domain"/>
    <property type="match status" value="1"/>
</dbReference>
<dbReference type="GO" id="GO:0030133">
    <property type="term" value="C:transport vesicle"/>
    <property type="evidence" value="ECO:0007669"/>
    <property type="project" value="TreeGrafter"/>
</dbReference>
<proteinExistence type="predicted"/>
<accession>A0A9W5T870</accession>
<dbReference type="GO" id="GO:0005770">
    <property type="term" value="C:late endosome"/>
    <property type="evidence" value="ECO:0007669"/>
    <property type="project" value="TreeGrafter"/>
</dbReference>
<protein>
    <recommendedName>
        <fullName evidence="3">VPS9 domain-containing protein</fullName>
    </recommendedName>
</protein>
<dbReference type="Proteomes" id="UP001057455">
    <property type="component" value="Unassembled WGS sequence"/>
</dbReference>
<dbReference type="InterPro" id="IPR051248">
    <property type="entry name" value="UPF0507/Ank_repeat_27"/>
</dbReference>
<dbReference type="GO" id="GO:0045022">
    <property type="term" value="P:early endosome to late endosome transport"/>
    <property type="evidence" value="ECO:0007669"/>
    <property type="project" value="TreeGrafter"/>
</dbReference>
<keyword evidence="2" id="KW-1185">Reference proteome</keyword>
<dbReference type="GO" id="GO:0005085">
    <property type="term" value="F:guanyl-nucleotide exchange factor activity"/>
    <property type="evidence" value="ECO:0007669"/>
    <property type="project" value="TreeGrafter"/>
</dbReference>
<name>A0A9W5T870_BABOV</name>
<dbReference type="PANTHER" id="PTHR24170:SF1">
    <property type="entry name" value="DOMAIN PROTEIN, PUTATIVE (AFU_ORTHOLOGUE AFUA_1G09870)-RELATED"/>
    <property type="match status" value="1"/>
</dbReference>
<dbReference type="GO" id="GO:0097422">
    <property type="term" value="C:tubular endosome"/>
    <property type="evidence" value="ECO:0007669"/>
    <property type="project" value="TreeGrafter"/>
</dbReference>
<dbReference type="InterPro" id="IPR037191">
    <property type="entry name" value="VPS9_dom_sf"/>
</dbReference>